<gene>
    <name evidence="4" type="ORF">GCM10010145_11780</name>
</gene>
<dbReference type="PIRSF" id="PIRSF016184">
    <property type="entry name" value="PhzC_PhzF"/>
    <property type="match status" value="1"/>
</dbReference>
<dbReference type="InterPro" id="IPR003719">
    <property type="entry name" value="Phenazine_PhzF-like"/>
</dbReference>
<reference evidence="4" key="2">
    <citation type="submission" date="2020-09" db="EMBL/GenBank/DDBJ databases">
        <authorList>
            <person name="Sun Q."/>
            <person name="Ohkuma M."/>
        </authorList>
    </citation>
    <scope>NUCLEOTIDE SEQUENCE</scope>
    <source>
        <strain evidence="4">JCM 3131</strain>
    </source>
</reference>
<keyword evidence="2" id="KW-0413">Isomerase</keyword>
<dbReference type="Pfam" id="PF02567">
    <property type="entry name" value="PhzC-PhzF"/>
    <property type="match status" value="1"/>
</dbReference>
<dbReference type="NCBIfam" id="TIGR00654">
    <property type="entry name" value="PhzF_family"/>
    <property type="match status" value="1"/>
</dbReference>
<comment type="similarity">
    <text evidence="1">Belongs to the PhzF family.</text>
</comment>
<dbReference type="PANTHER" id="PTHR13774:SF39">
    <property type="entry name" value="BIOSYNTHESIS PROTEIN, PUTATIVE-RELATED"/>
    <property type="match status" value="1"/>
</dbReference>
<protein>
    <submittedName>
        <fullName evidence="4">Oxidoreductase</fullName>
    </submittedName>
</protein>
<evidence type="ECO:0000256" key="1">
    <source>
        <dbReference type="ARBA" id="ARBA00008270"/>
    </source>
</evidence>
<dbReference type="PANTHER" id="PTHR13774">
    <property type="entry name" value="PHENAZINE BIOSYNTHESIS PROTEIN"/>
    <property type="match status" value="1"/>
</dbReference>
<dbReference type="RefSeq" id="WP_189215580.1">
    <property type="nucleotide sequence ID" value="NZ_BMQK01000002.1"/>
</dbReference>
<evidence type="ECO:0000313" key="5">
    <source>
        <dbReference type="Proteomes" id="UP000620156"/>
    </source>
</evidence>
<proteinExistence type="inferred from homology"/>
<feature type="active site" evidence="3">
    <location>
        <position position="48"/>
    </location>
</feature>
<organism evidence="4 5">
    <name type="scientific">Streptomyces ruber</name>
    <dbReference type="NCBI Taxonomy" id="83378"/>
    <lineage>
        <taxon>Bacteria</taxon>
        <taxon>Bacillati</taxon>
        <taxon>Actinomycetota</taxon>
        <taxon>Actinomycetes</taxon>
        <taxon>Kitasatosporales</taxon>
        <taxon>Streptomycetaceae</taxon>
        <taxon>Streptomyces</taxon>
    </lineage>
</organism>
<comment type="caution">
    <text evidence="4">The sequence shown here is derived from an EMBL/GenBank/DDBJ whole genome shotgun (WGS) entry which is preliminary data.</text>
</comment>
<dbReference type="EMBL" id="BMQK01000002">
    <property type="protein sequence ID" value="GGQ44758.1"/>
    <property type="molecule type" value="Genomic_DNA"/>
</dbReference>
<dbReference type="Proteomes" id="UP000620156">
    <property type="component" value="Unassembled WGS sequence"/>
</dbReference>
<reference evidence="4" key="1">
    <citation type="journal article" date="2014" name="Int. J. Syst. Evol. Microbiol.">
        <title>Complete genome sequence of Corynebacterium casei LMG S-19264T (=DSM 44701T), isolated from a smear-ripened cheese.</title>
        <authorList>
            <consortium name="US DOE Joint Genome Institute (JGI-PGF)"/>
            <person name="Walter F."/>
            <person name="Albersmeier A."/>
            <person name="Kalinowski J."/>
            <person name="Ruckert C."/>
        </authorList>
    </citation>
    <scope>NUCLEOTIDE SEQUENCE</scope>
    <source>
        <strain evidence="4">JCM 3131</strain>
    </source>
</reference>
<sequence>MIDPDSVLHLAAFPATVAGGNPAGVVLDARGMSDTEMQAVAAEVGHSETAFVVRPPDDGRPRRAGMRYFSPTAEVPFCGHATVATAVALARRTEADAFLFETSAGEVRIDIAREGDEVIASFTSVQPRVEPLDAHVLARLLGVLGLSEDDLDPARPPRQAFAGNTHPVLVLADQDTFDGFSFDPDVLRVLMDEQRWLGTVTVLKSLGERDGEQRFEARNLFPVGAITEDPATGSAAASVGAYLRDTGLLGATGTGAVVIHQGRHVGRPSLLRVRVPAEGGITVSGTATVIA</sequence>
<accession>A0A918EQQ3</accession>
<evidence type="ECO:0000313" key="4">
    <source>
        <dbReference type="EMBL" id="GGQ44758.1"/>
    </source>
</evidence>
<dbReference type="Gene3D" id="3.10.310.10">
    <property type="entry name" value="Diaminopimelate Epimerase, Chain A, domain 1"/>
    <property type="match status" value="2"/>
</dbReference>
<name>A0A918EQQ3_9ACTN</name>
<dbReference type="GO" id="GO:0016853">
    <property type="term" value="F:isomerase activity"/>
    <property type="evidence" value="ECO:0007669"/>
    <property type="project" value="UniProtKB-KW"/>
</dbReference>
<evidence type="ECO:0000256" key="3">
    <source>
        <dbReference type="PIRSR" id="PIRSR016184-1"/>
    </source>
</evidence>
<dbReference type="SUPFAM" id="SSF54506">
    <property type="entry name" value="Diaminopimelate epimerase-like"/>
    <property type="match status" value="1"/>
</dbReference>
<keyword evidence="5" id="KW-1185">Reference proteome</keyword>
<dbReference type="AlphaFoldDB" id="A0A918EQQ3"/>
<evidence type="ECO:0000256" key="2">
    <source>
        <dbReference type="ARBA" id="ARBA00023235"/>
    </source>
</evidence>
<dbReference type="GO" id="GO:0005737">
    <property type="term" value="C:cytoplasm"/>
    <property type="evidence" value="ECO:0007669"/>
    <property type="project" value="TreeGrafter"/>
</dbReference>